<protein>
    <recommendedName>
        <fullName evidence="16">Cytochrome P450</fullName>
    </recommendedName>
</protein>
<dbReference type="PANTHER" id="PTHR24291">
    <property type="entry name" value="CYTOCHROME P450 FAMILY 4"/>
    <property type="match status" value="1"/>
</dbReference>
<evidence type="ECO:0000256" key="10">
    <source>
        <dbReference type="ARBA" id="ARBA00023002"/>
    </source>
</evidence>
<comment type="function">
    <text evidence="2">May be involved in the metabolism of insect hormones and in the breakdown of synthetic insecticides.</text>
</comment>
<dbReference type="InterPro" id="IPR036396">
    <property type="entry name" value="Cyt_P450_sf"/>
</dbReference>
<gene>
    <name evidence="14" type="ORF">EEDITHA_LOCUS21738</name>
</gene>
<keyword evidence="13" id="KW-0472">Membrane</keyword>
<keyword evidence="12" id="KW-0503">Monooxygenase</keyword>
<dbReference type="GO" id="GO:0005789">
    <property type="term" value="C:endoplasmic reticulum membrane"/>
    <property type="evidence" value="ECO:0007669"/>
    <property type="project" value="UniProtKB-SubCell"/>
</dbReference>
<dbReference type="Proteomes" id="UP001153954">
    <property type="component" value="Unassembled WGS sequence"/>
</dbReference>
<evidence type="ECO:0000256" key="8">
    <source>
        <dbReference type="ARBA" id="ARBA00022824"/>
    </source>
</evidence>
<dbReference type="InterPro" id="IPR050196">
    <property type="entry name" value="Cytochrome_P450_Monoox"/>
</dbReference>
<reference evidence="14" key="1">
    <citation type="submission" date="2022-03" db="EMBL/GenBank/DDBJ databases">
        <authorList>
            <person name="Tunstrom K."/>
        </authorList>
    </citation>
    <scope>NUCLEOTIDE SEQUENCE</scope>
</reference>
<dbReference type="InterPro" id="IPR001128">
    <property type="entry name" value="Cyt_P450"/>
</dbReference>
<dbReference type="Pfam" id="PF00067">
    <property type="entry name" value="p450"/>
    <property type="match status" value="1"/>
</dbReference>
<keyword evidence="11" id="KW-0408">Iron</keyword>
<evidence type="ECO:0000256" key="2">
    <source>
        <dbReference type="ARBA" id="ARBA00003690"/>
    </source>
</evidence>
<evidence type="ECO:0000313" key="15">
    <source>
        <dbReference type="Proteomes" id="UP001153954"/>
    </source>
</evidence>
<evidence type="ECO:0000256" key="5">
    <source>
        <dbReference type="ARBA" id="ARBA00010617"/>
    </source>
</evidence>
<comment type="similarity">
    <text evidence="5">Belongs to the cytochrome P450 family.</text>
</comment>
<dbReference type="Gene3D" id="1.10.630.10">
    <property type="entry name" value="Cytochrome P450"/>
    <property type="match status" value="1"/>
</dbReference>
<dbReference type="GO" id="GO:0020037">
    <property type="term" value="F:heme binding"/>
    <property type="evidence" value="ECO:0007669"/>
    <property type="project" value="InterPro"/>
</dbReference>
<keyword evidence="15" id="KW-1185">Reference proteome</keyword>
<comment type="cofactor">
    <cofactor evidence="1">
        <name>heme</name>
        <dbReference type="ChEBI" id="CHEBI:30413"/>
    </cofactor>
</comment>
<evidence type="ECO:0000256" key="7">
    <source>
        <dbReference type="ARBA" id="ARBA00022723"/>
    </source>
</evidence>
<keyword evidence="9" id="KW-0492">Microsome</keyword>
<accession>A0AAU9VC05</accession>
<organism evidence="14 15">
    <name type="scientific">Euphydryas editha</name>
    <name type="common">Edith's checkerspot</name>
    <dbReference type="NCBI Taxonomy" id="104508"/>
    <lineage>
        <taxon>Eukaryota</taxon>
        <taxon>Metazoa</taxon>
        <taxon>Ecdysozoa</taxon>
        <taxon>Arthropoda</taxon>
        <taxon>Hexapoda</taxon>
        <taxon>Insecta</taxon>
        <taxon>Pterygota</taxon>
        <taxon>Neoptera</taxon>
        <taxon>Endopterygota</taxon>
        <taxon>Lepidoptera</taxon>
        <taxon>Glossata</taxon>
        <taxon>Ditrysia</taxon>
        <taxon>Papilionoidea</taxon>
        <taxon>Nymphalidae</taxon>
        <taxon>Nymphalinae</taxon>
        <taxon>Euphydryas</taxon>
    </lineage>
</organism>
<keyword evidence="10" id="KW-0560">Oxidoreductase</keyword>
<evidence type="ECO:0000256" key="13">
    <source>
        <dbReference type="ARBA" id="ARBA00023136"/>
    </source>
</evidence>
<evidence type="ECO:0000256" key="3">
    <source>
        <dbReference type="ARBA" id="ARBA00004174"/>
    </source>
</evidence>
<keyword evidence="7" id="KW-0479">Metal-binding</keyword>
<comment type="caution">
    <text evidence="14">The sequence shown here is derived from an EMBL/GenBank/DDBJ whole genome shotgun (WGS) entry which is preliminary data.</text>
</comment>
<dbReference type="GO" id="GO:0005506">
    <property type="term" value="F:iron ion binding"/>
    <property type="evidence" value="ECO:0007669"/>
    <property type="project" value="InterPro"/>
</dbReference>
<sequence length="207" mass="24050">MTTSFQMASQAYKRKQKAITIWLGPKLFVVMSDVDQVNTVLRSALDKHFIYKLIKPLIGNGSIFAPVHIWHPRRKILIPSFAPRYVNNFVSVFETQSKTIADQLESKIGRGNFGCFDNLFSYALITVCETVFGVNSDAQRKLDRTFFNAFSECLKYLADRMVRPWLHIDAIYELLPMYARQTNYANIVYRYIDNVWAPYDKQGNRPE</sequence>
<dbReference type="PANTHER" id="PTHR24291:SF189">
    <property type="entry name" value="CYTOCHROME P450 4C3-RELATED"/>
    <property type="match status" value="1"/>
</dbReference>
<dbReference type="EMBL" id="CAKOGL010000030">
    <property type="protein sequence ID" value="CAH2107737.1"/>
    <property type="molecule type" value="Genomic_DNA"/>
</dbReference>
<dbReference type="SUPFAM" id="SSF48264">
    <property type="entry name" value="Cytochrome P450"/>
    <property type="match status" value="1"/>
</dbReference>
<dbReference type="GO" id="GO:0004497">
    <property type="term" value="F:monooxygenase activity"/>
    <property type="evidence" value="ECO:0007669"/>
    <property type="project" value="UniProtKB-KW"/>
</dbReference>
<comment type="subcellular location">
    <subcellularLocation>
        <location evidence="4">Endoplasmic reticulum membrane</location>
        <topology evidence="4">Peripheral membrane protein</topology>
    </subcellularLocation>
    <subcellularLocation>
        <location evidence="3">Microsome membrane</location>
        <topology evidence="3">Peripheral membrane protein</topology>
    </subcellularLocation>
</comment>
<evidence type="ECO:0000256" key="11">
    <source>
        <dbReference type="ARBA" id="ARBA00023004"/>
    </source>
</evidence>
<evidence type="ECO:0000256" key="6">
    <source>
        <dbReference type="ARBA" id="ARBA00022617"/>
    </source>
</evidence>
<evidence type="ECO:0000256" key="1">
    <source>
        <dbReference type="ARBA" id="ARBA00001971"/>
    </source>
</evidence>
<evidence type="ECO:0000313" key="14">
    <source>
        <dbReference type="EMBL" id="CAH2107737.1"/>
    </source>
</evidence>
<evidence type="ECO:0000256" key="9">
    <source>
        <dbReference type="ARBA" id="ARBA00022848"/>
    </source>
</evidence>
<dbReference type="GO" id="GO:0016705">
    <property type="term" value="F:oxidoreductase activity, acting on paired donors, with incorporation or reduction of molecular oxygen"/>
    <property type="evidence" value="ECO:0007669"/>
    <property type="project" value="InterPro"/>
</dbReference>
<evidence type="ECO:0008006" key="16">
    <source>
        <dbReference type="Google" id="ProtNLM"/>
    </source>
</evidence>
<name>A0AAU9VC05_EUPED</name>
<keyword evidence="6" id="KW-0349">Heme</keyword>
<keyword evidence="8" id="KW-0256">Endoplasmic reticulum</keyword>
<evidence type="ECO:0000256" key="12">
    <source>
        <dbReference type="ARBA" id="ARBA00023033"/>
    </source>
</evidence>
<proteinExistence type="inferred from homology"/>
<evidence type="ECO:0000256" key="4">
    <source>
        <dbReference type="ARBA" id="ARBA00004406"/>
    </source>
</evidence>
<dbReference type="AlphaFoldDB" id="A0AAU9VC05"/>